<dbReference type="EMBL" id="CP046729">
    <property type="protein sequence ID" value="QUP53558.1"/>
    <property type="molecule type" value="Genomic_DNA"/>
</dbReference>
<organism evidence="3 4">
    <name type="scientific">Ralstonia syzygii</name>
    <dbReference type="NCBI Taxonomy" id="28097"/>
    <lineage>
        <taxon>Bacteria</taxon>
        <taxon>Pseudomonadati</taxon>
        <taxon>Pseudomonadota</taxon>
        <taxon>Betaproteobacteria</taxon>
        <taxon>Burkholderiales</taxon>
        <taxon>Burkholderiaceae</taxon>
        <taxon>Ralstonia</taxon>
        <taxon>Ralstonia solanacearum species complex</taxon>
    </lineage>
</organism>
<feature type="compositionally biased region" description="Basic and acidic residues" evidence="2">
    <location>
        <begin position="266"/>
        <end position="277"/>
    </location>
</feature>
<feature type="region of interest" description="Disordered" evidence="2">
    <location>
        <begin position="242"/>
        <end position="283"/>
    </location>
</feature>
<proteinExistence type="predicted"/>
<sequence>MKTELKQETNKHGGYALTPEVEVAIQDVHDALAHRKLLDDAANASPARIEEIEQEASRLRSEIASREVDIVLCAEAEVPAKEKAIRKLADELTAKETELSRAKARLDALEARAPEIDAAIDEAARMLKLEVSMLAESFKVRICEELREAVKPLLPIMEKARAVGLPFNDYFQAAYLPDPEGFILSTQYIGAISGHVGVNLLNGGSDEPNPITEVMAPVNAALNALRAHRPYVPLAKRPKPYVRKGAWDGPGGRTERPQESEPEEPSPPRKTLEEALREPYAIKGDSSGIRTWKAAAELNMARAMMAAEDSAE</sequence>
<keyword evidence="4" id="KW-1185">Reference proteome</keyword>
<evidence type="ECO:0000256" key="1">
    <source>
        <dbReference type="SAM" id="Coils"/>
    </source>
</evidence>
<name>A0ABX7ZE83_9RALS</name>
<accession>A0ABX7ZE83</accession>
<evidence type="ECO:0000313" key="3">
    <source>
        <dbReference type="EMBL" id="QUP53558.1"/>
    </source>
</evidence>
<reference evidence="3 4" key="1">
    <citation type="journal article" date="2021" name="Phytopathology">
        <title>Complete genome sequence of Ralstonia syzygii subsp. indonesiensis strain LLRS-1, isolated from wilted tobacco in China.</title>
        <authorList>
            <person name="Lu C.H."/>
            <person name="Li J.Y."/>
            <person name="Mi M.G."/>
            <person name="Lin Z.L."/>
            <person name="Jiang N."/>
            <person name="Gai X."/>
            <person name="Ma J.H."/>
            <person name="Lei L.P."/>
            <person name="Xia Z.Y."/>
        </authorList>
    </citation>
    <scope>NUCLEOTIDE SEQUENCE [LARGE SCALE GENOMIC DNA]</scope>
    <source>
        <strain evidence="3 4">LLRS-1</strain>
    </source>
</reference>
<evidence type="ECO:0000256" key="2">
    <source>
        <dbReference type="SAM" id="MobiDB-lite"/>
    </source>
</evidence>
<protein>
    <submittedName>
        <fullName evidence="3">Uncharacterized protein</fullName>
    </submittedName>
</protein>
<keyword evidence="1" id="KW-0175">Coiled coil</keyword>
<evidence type="ECO:0000313" key="4">
    <source>
        <dbReference type="Proteomes" id="UP000677898"/>
    </source>
</evidence>
<gene>
    <name evidence="3" type="ORF">GO998_07155</name>
</gene>
<dbReference type="RefSeq" id="WP_211904840.1">
    <property type="nucleotide sequence ID" value="NZ_CP046729.1"/>
</dbReference>
<feature type="coiled-coil region" evidence="1">
    <location>
        <begin position="49"/>
        <end position="119"/>
    </location>
</feature>
<dbReference type="Proteomes" id="UP000677898">
    <property type="component" value="Chromosome"/>
</dbReference>